<keyword evidence="1" id="KW-0812">Transmembrane</keyword>
<dbReference type="GO" id="GO:0006798">
    <property type="term" value="P:polyphosphate catabolic process"/>
    <property type="evidence" value="ECO:0007669"/>
    <property type="project" value="TreeGrafter"/>
</dbReference>
<comment type="caution">
    <text evidence="3">The sequence shown here is derived from an EMBL/GenBank/DDBJ whole genome shotgun (WGS) entry which is preliminary data.</text>
</comment>
<keyword evidence="1" id="KW-0472">Membrane</keyword>
<reference evidence="4" key="1">
    <citation type="journal article" date="2016" name="Proc. Natl. Acad. Sci. U.S.A.">
        <title>Comparative genomics of biotechnologically important yeasts.</title>
        <authorList>
            <person name="Riley R."/>
            <person name="Haridas S."/>
            <person name="Wolfe K.H."/>
            <person name="Lopes M.R."/>
            <person name="Hittinger C.T."/>
            <person name="Goeker M."/>
            <person name="Salamov A.A."/>
            <person name="Wisecaver J.H."/>
            <person name="Long T.M."/>
            <person name="Calvey C.H."/>
            <person name="Aerts A.L."/>
            <person name="Barry K.W."/>
            <person name="Choi C."/>
            <person name="Clum A."/>
            <person name="Coughlan A.Y."/>
            <person name="Deshpande S."/>
            <person name="Douglass A.P."/>
            <person name="Hanson S.J."/>
            <person name="Klenk H.-P."/>
            <person name="LaButti K.M."/>
            <person name="Lapidus A."/>
            <person name="Lindquist E.A."/>
            <person name="Lipzen A.M."/>
            <person name="Meier-Kolthoff J.P."/>
            <person name="Ohm R.A."/>
            <person name="Otillar R.P."/>
            <person name="Pangilinan J.L."/>
            <person name="Peng Y."/>
            <person name="Rokas A."/>
            <person name="Rosa C.A."/>
            <person name="Scheuner C."/>
            <person name="Sibirny A.A."/>
            <person name="Slot J.C."/>
            <person name="Stielow J.B."/>
            <person name="Sun H."/>
            <person name="Kurtzman C.P."/>
            <person name="Blackwell M."/>
            <person name="Grigoriev I.V."/>
            <person name="Jeffries T.W."/>
        </authorList>
    </citation>
    <scope>NUCLEOTIDE SEQUENCE [LARGE SCALE GENOMIC DNA]</scope>
    <source>
        <strain evidence="4">NRRL Y-1626</strain>
    </source>
</reference>
<protein>
    <submittedName>
        <fullName evidence="3">Metallo-dependent phosphatase</fullName>
    </submittedName>
</protein>
<keyword evidence="4" id="KW-1185">Reference proteome</keyword>
<evidence type="ECO:0000259" key="2">
    <source>
        <dbReference type="Pfam" id="PF00149"/>
    </source>
</evidence>
<organism evidence="3 4">
    <name type="scientific">Hanseniaspora valbyensis NRRL Y-1626</name>
    <dbReference type="NCBI Taxonomy" id="766949"/>
    <lineage>
        <taxon>Eukaryota</taxon>
        <taxon>Fungi</taxon>
        <taxon>Dikarya</taxon>
        <taxon>Ascomycota</taxon>
        <taxon>Saccharomycotina</taxon>
        <taxon>Saccharomycetes</taxon>
        <taxon>Saccharomycodales</taxon>
        <taxon>Saccharomycodaceae</taxon>
        <taxon>Hanseniaspora</taxon>
    </lineage>
</organism>
<proteinExistence type="predicted"/>
<dbReference type="PANTHER" id="PTHR42850:SF4">
    <property type="entry name" value="ZINC-DEPENDENT ENDOPOLYPHOSPHATASE"/>
    <property type="match status" value="1"/>
</dbReference>
<accession>A0A1B7TDY0</accession>
<dbReference type="SUPFAM" id="SSF56300">
    <property type="entry name" value="Metallo-dependent phosphatases"/>
    <property type="match status" value="1"/>
</dbReference>
<evidence type="ECO:0000313" key="4">
    <source>
        <dbReference type="Proteomes" id="UP000092321"/>
    </source>
</evidence>
<dbReference type="OrthoDB" id="10267127at2759"/>
<evidence type="ECO:0000313" key="3">
    <source>
        <dbReference type="EMBL" id="OBA26966.1"/>
    </source>
</evidence>
<dbReference type="AlphaFoldDB" id="A0A1B7TDY0"/>
<dbReference type="InterPro" id="IPR050126">
    <property type="entry name" value="Ap4A_hydrolase"/>
</dbReference>
<dbReference type="GO" id="GO:0005737">
    <property type="term" value="C:cytoplasm"/>
    <property type="evidence" value="ECO:0007669"/>
    <property type="project" value="TreeGrafter"/>
</dbReference>
<name>A0A1B7TDY0_9ASCO</name>
<sequence>MSNNNYQSIPDSSNSPSDLSIDDVDISYNYEEEYDYNYKKLLKKLFFLFTLLFVSSVTILVYVGYTLSTNTIVNYLEFPQLQTLKQIDNYQDGRLIFIGDVHGEFDNLKKLTQKIDNKFDITNDDKFILLGDFTTKGLHSDKVVDWMKDHDSQVECVFGNHEITALFYQVNQHKDLLDSFNKYIKLTQRYFRKHGFEMPSKQKEKLLRLETHGYIPLEFTDNRNDFIPDTNSIMKAHKQVIEQLGNKRIKYISNKCSAVLQFPQLKLVSVHAGILPSDLEPIVVSERENPLETPRVSHLSIKSLISMKWVDKDDFTKTNKLKFDNAIQWFKLWKNDHLTQIISDKVIRKIISSYQVIYGHNAKRGLNIHKRTNGLDSACVAGGELSAMVYTIKSGQITEHELVSVDCN</sequence>
<dbReference type="InterPro" id="IPR029052">
    <property type="entry name" value="Metallo-depent_PP-like"/>
</dbReference>
<dbReference type="InterPro" id="IPR004843">
    <property type="entry name" value="Calcineurin-like_PHP"/>
</dbReference>
<dbReference type="Proteomes" id="UP000092321">
    <property type="component" value="Unassembled WGS sequence"/>
</dbReference>
<dbReference type="GO" id="GO:0000298">
    <property type="term" value="F:endopolyphosphatase activity"/>
    <property type="evidence" value="ECO:0007669"/>
    <property type="project" value="TreeGrafter"/>
</dbReference>
<dbReference type="PANTHER" id="PTHR42850">
    <property type="entry name" value="METALLOPHOSPHOESTERASE"/>
    <property type="match status" value="1"/>
</dbReference>
<feature type="domain" description="Calcineurin-like phosphoesterase" evidence="2">
    <location>
        <begin position="94"/>
        <end position="205"/>
    </location>
</feature>
<dbReference type="GO" id="GO:0016791">
    <property type="term" value="F:phosphatase activity"/>
    <property type="evidence" value="ECO:0007669"/>
    <property type="project" value="TreeGrafter"/>
</dbReference>
<evidence type="ECO:0000256" key="1">
    <source>
        <dbReference type="SAM" id="Phobius"/>
    </source>
</evidence>
<gene>
    <name evidence="3" type="ORF">HANVADRAFT_52744</name>
</gene>
<dbReference type="Pfam" id="PF00149">
    <property type="entry name" value="Metallophos"/>
    <property type="match status" value="1"/>
</dbReference>
<keyword evidence="1" id="KW-1133">Transmembrane helix</keyword>
<feature type="transmembrane region" description="Helical" evidence="1">
    <location>
        <begin position="45"/>
        <end position="65"/>
    </location>
</feature>
<dbReference type="Gene3D" id="3.60.21.10">
    <property type="match status" value="1"/>
</dbReference>
<dbReference type="EMBL" id="LXPE01000012">
    <property type="protein sequence ID" value="OBA26966.1"/>
    <property type="molecule type" value="Genomic_DNA"/>
</dbReference>